<accession>A0ABN3AQH6</accession>
<dbReference type="EMBL" id="BAAAON010000001">
    <property type="protein sequence ID" value="GAA2173485.1"/>
    <property type="molecule type" value="Genomic_DNA"/>
</dbReference>
<dbReference type="InterPro" id="IPR002941">
    <property type="entry name" value="DNA_methylase_N4/N6"/>
</dbReference>
<evidence type="ECO:0000256" key="3">
    <source>
        <dbReference type="ARBA" id="ARBA00022691"/>
    </source>
</evidence>
<evidence type="ECO:0000256" key="2">
    <source>
        <dbReference type="ARBA" id="ARBA00022679"/>
    </source>
</evidence>
<dbReference type="Gene3D" id="3.40.50.150">
    <property type="entry name" value="Vaccinia Virus protein VP39"/>
    <property type="match status" value="1"/>
</dbReference>
<keyword evidence="2" id="KW-0808">Transferase</keyword>
<organism evidence="5 6">
    <name type="scientific">Arthrobacter parietis</name>
    <dbReference type="NCBI Taxonomy" id="271434"/>
    <lineage>
        <taxon>Bacteria</taxon>
        <taxon>Bacillati</taxon>
        <taxon>Actinomycetota</taxon>
        <taxon>Actinomycetes</taxon>
        <taxon>Micrococcales</taxon>
        <taxon>Micrococcaceae</taxon>
        <taxon>Arthrobacter</taxon>
    </lineage>
</organism>
<keyword evidence="3" id="KW-0949">S-adenosyl-L-methionine</keyword>
<sequence>MKLCYLDPPFNTRGAHSTRGLYRDHRTTRGWADLMGEVLQSVHSLLREDGSLWLHVDANELGTARVLCDELFGADNSAGIITWERTRRPAYVHGQMSSVTDFVLVYAKDRRKLPPLTEGFTRRGTRTPLAHRGNRVVELAFPPGTVRFNCGDGTYTAGDHSSPGIDAHLTKDVTVSGGRNTTWLHMTLPSRYSAAKVNQLISDGAEFLIPKVPFRISYIAPGGRPKLVTNLWSWQFGGMETNEDAARQQQELFPGRPFTSAKPEGLLRRILDLASEPGDVVLDCFAGSGTTVAVAQKLGRRWIAVEENRQTMEGYLLPRMSSLLENGSEIEVRADVHL</sequence>
<gene>
    <name evidence="5" type="ORF">GCM10009784_07960</name>
</gene>
<reference evidence="5 6" key="1">
    <citation type="journal article" date="2019" name="Int. J. Syst. Evol. Microbiol.">
        <title>The Global Catalogue of Microorganisms (GCM) 10K type strain sequencing project: providing services to taxonomists for standard genome sequencing and annotation.</title>
        <authorList>
            <consortium name="The Broad Institute Genomics Platform"/>
            <consortium name="The Broad Institute Genome Sequencing Center for Infectious Disease"/>
            <person name="Wu L."/>
            <person name="Ma J."/>
        </authorList>
    </citation>
    <scope>NUCLEOTIDE SEQUENCE [LARGE SCALE GENOMIC DNA]</scope>
    <source>
        <strain evidence="5 6">JCM 14917</strain>
    </source>
</reference>
<dbReference type="PRINTS" id="PR00506">
    <property type="entry name" value="D21N6MTFRASE"/>
</dbReference>
<evidence type="ECO:0000259" key="4">
    <source>
        <dbReference type="Pfam" id="PF01555"/>
    </source>
</evidence>
<dbReference type="InterPro" id="IPR002295">
    <property type="entry name" value="N4/N6-MTase_EcoPI_Mod-like"/>
</dbReference>
<dbReference type="InterPro" id="IPR029063">
    <property type="entry name" value="SAM-dependent_MTases_sf"/>
</dbReference>
<keyword evidence="6" id="KW-1185">Reference proteome</keyword>
<evidence type="ECO:0000313" key="5">
    <source>
        <dbReference type="EMBL" id="GAA2173485.1"/>
    </source>
</evidence>
<dbReference type="Pfam" id="PF01555">
    <property type="entry name" value="N6_N4_Mtase"/>
    <property type="match status" value="1"/>
</dbReference>
<dbReference type="SUPFAM" id="SSF53335">
    <property type="entry name" value="S-adenosyl-L-methionine-dependent methyltransferases"/>
    <property type="match status" value="1"/>
</dbReference>
<keyword evidence="1" id="KW-0489">Methyltransferase</keyword>
<evidence type="ECO:0000313" key="6">
    <source>
        <dbReference type="Proteomes" id="UP001500974"/>
    </source>
</evidence>
<evidence type="ECO:0000256" key="1">
    <source>
        <dbReference type="ARBA" id="ARBA00022603"/>
    </source>
</evidence>
<feature type="domain" description="DNA methylase N-4/N-6" evidence="4">
    <location>
        <begin position="2"/>
        <end position="313"/>
    </location>
</feature>
<protein>
    <recommendedName>
        <fullName evidence="4">DNA methylase N-4/N-6 domain-containing protein</fullName>
    </recommendedName>
</protein>
<dbReference type="Proteomes" id="UP001500974">
    <property type="component" value="Unassembled WGS sequence"/>
</dbReference>
<name>A0ABN3AQH6_9MICC</name>
<comment type="caution">
    <text evidence="5">The sequence shown here is derived from an EMBL/GenBank/DDBJ whole genome shotgun (WGS) entry which is preliminary data.</text>
</comment>
<proteinExistence type="predicted"/>